<proteinExistence type="predicted"/>
<sequence length="580" mass="64158">LVNCKLRATTAALTASLRPKGQYASSSHQDRQKLLSAKEDCSARVGGQGPMSLHAMTAMSTLERRKSHQPGQHQHSIEGENEGEDPYSTECENDCTTSNGCQFRGSPERTQSSSRKHRPTTPITDQDRHRTLLEAKKASLLWRGRSGTFGLKMIWHNGVGKQHLSWDRVVDCDVLSCLEDSEKFMSCVEKMEAALPGTSNDVERGSKQRLWGQLVAAYNCFAAVLIEKRKFPQAMEMLQHTTGIVERREGEVALSAEDRECLNSLVKDVRSLLHATEEACGGVSVPDSSDQRREARYAQSIASLRKVLGMVERGDLDIISVASDQNEVLLLASVAYHNIAVSDACVSSQNARRLARLLPEREQPRPAGARVDPQARAGGARVRAEERPPGGAGEAVREAHRGAVRIISPPQTFPHELNALKRGPLLRLARPPVLRATHLRPQRHQNLLDAVIPCPVLRRGDPRVHDLAAVRVDARDVDLRNELDPRGDLRVALRDGDPELVEPLVVHGLRVSFVRSCRFARRPIADQCGGSEPRRFLMRRASPETITISHTSRSSTHPMRAEDAAVPLAEEYIRGIDQAI</sequence>
<feature type="compositionally biased region" description="Basic and acidic residues" evidence="1">
    <location>
        <begin position="28"/>
        <end position="42"/>
    </location>
</feature>
<feature type="region of interest" description="Disordered" evidence="1">
    <location>
        <begin position="102"/>
        <end position="124"/>
    </location>
</feature>
<evidence type="ECO:0000256" key="1">
    <source>
        <dbReference type="SAM" id="MobiDB-lite"/>
    </source>
</evidence>
<feature type="region of interest" description="Disordered" evidence="1">
    <location>
        <begin position="357"/>
        <end position="397"/>
    </location>
</feature>
<dbReference type="AlphaFoldDB" id="K0TIP1"/>
<name>K0TIP1_THAOC</name>
<feature type="compositionally biased region" description="Acidic residues" evidence="1">
    <location>
        <begin position="79"/>
        <end position="89"/>
    </location>
</feature>
<dbReference type="Proteomes" id="UP000266841">
    <property type="component" value="Unassembled WGS sequence"/>
</dbReference>
<accession>K0TIP1</accession>
<feature type="region of interest" description="Disordered" evidence="1">
    <location>
        <begin position="22"/>
        <end position="89"/>
    </location>
</feature>
<evidence type="ECO:0000313" key="3">
    <source>
        <dbReference type="Proteomes" id="UP000266841"/>
    </source>
</evidence>
<keyword evidence="3" id="KW-1185">Reference proteome</keyword>
<reference evidence="2 3" key="1">
    <citation type="journal article" date="2012" name="Genome Biol.">
        <title>Genome and low-iron response of an oceanic diatom adapted to chronic iron limitation.</title>
        <authorList>
            <person name="Lommer M."/>
            <person name="Specht M."/>
            <person name="Roy A.S."/>
            <person name="Kraemer L."/>
            <person name="Andreson R."/>
            <person name="Gutowska M.A."/>
            <person name="Wolf J."/>
            <person name="Bergner S.V."/>
            <person name="Schilhabel M.B."/>
            <person name="Klostermeier U.C."/>
            <person name="Beiko R.G."/>
            <person name="Rosenstiel P."/>
            <person name="Hippler M."/>
            <person name="Laroche J."/>
        </authorList>
    </citation>
    <scope>NUCLEOTIDE SEQUENCE [LARGE SCALE GENOMIC DNA]</scope>
    <source>
        <strain evidence="2 3">CCMP1005</strain>
    </source>
</reference>
<dbReference type="EMBL" id="AGNL01008555">
    <property type="protein sequence ID" value="EJK70427.1"/>
    <property type="molecule type" value="Genomic_DNA"/>
</dbReference>
<feature type="non-terminal residue" evidence="2">
    <location>
        <position position="1"/>
    </location>
</feature>
<gene>
    <name evidence="2" type="ORF">THAOC_08216</name>
</gene>
<evidence type="ECO:0000313" key="2">
    <source>
        <dbReference type="EMBL" id="EJK70427.1"/>
    </source>
</evidence>
<comment type="caution">
    <text evidence="2">The sequence shown here is derived from an EMBL/GenBank/DDBJ whole genome shotgun (WGS) entry which is preliminary data.</text>
</comment>
<organism evidence="2 3">
    <name type="scientific">Thalassiosira oceanica</name>
    <name type="common">Marine diatom</name>
    <dbReference type="NCBI Taxonomy" id="159749"/>
    <lineage>
        <taxon>Eukaryota</taxon>
        <taxon>Sar</taxon>
        <taxon>Stramenopiles</taxon>
        <taxon>Ochrophyta</taxon>
        <taxon>Bacillariophyta</taxon>
        <taxon>Coscinodiscophyceae</taxon>
        <taxon>Thalassiosirophycidae</taxon>
        <taxon>Thalassiosirales</taxon>
        <taxon>Thalassiosiraceae</taxon>
        <taxon>Thalassiosira</taxon>
    </lineage>
</organism>
<protein>
    <submittedName>
        <fullName evidence="2">Uncharacterized protein</fullName>
    </submittedName>
</protein>